<dbReference type="FunCoup" id="A0A165CVT1">
    <property type="interactions" value="48"/>
</dbReference>
<evidence type="ECO:0008006" key="3">
    <source>
        <dbReference type="Google" id="ProtNLM"/>
    </source>
</evidence>
<dbReference type="SUPFAM" id="SSF56281">
    <property type="entry name" value="Metallo-hydrolase/oxidoreductase"/>
    <property type="match status" value="1"/>
</dbReference>
<dbReference type="GO" id="GO:0004115">
    <property type="term" value="F:3',5'-cyclic-AMP phosphodiesterase activity"/>
    <property type="evidence" value="ECO:0007669"/>
    <property type="project" value="InterPro"/>
</dbReference>
<dbReference type="STRING" id="1314785.A0A165CVT1"/>
<dbReference type="RefSeq" id="XP_040761266.1">
    <property type="nucleotide sequence ID" value="XM_040906555.1"/>
</dbReference>
<dbReference type="GO" id="GO:0006198">
    <property type="term" value="P:cAMP catabolic process"/>
    <property type="evidence" value="ECO:0007669"/>
    <property type="project" value="InterPro"/>
</dbReference>
<dbReference type="GO" id="GO:0047555">
    <property type="term" value="F:3',5'-cyclic-GMP phosphodiesterase activity"/>
    <property type="evidence" value="ECO:0007669"/>
    <property type="project" value="TreeGrafter"/>
</dbReference>
<dbReference type="InterPro" id="IPR000396">
    <property type="entry name" value="Pdiesterase2"/>
</dbReference>
<evidence type="ECO:0000313" key="2">
    <source>
        <dbReference type="Proteomes" id="UP000076871"/>
    </source>
</evidence>
<dbReference type="CDD" id="cd07735">
    <property type="entry name" value="class_II_PDE_MBL-fold"/>
    <property type="match status" value="1"/>
</dbReference>
<dbReference type="Proteomes" id="UP000076871">
    <property type="component" value="Unassembled WGS sequence"/>
</dbReference>
<gene>
    <name evidence="1" type="ORF">LAESUDRAFT_704515</name>
</gene>
<sequence length="342" mass="37204">MPTFDLVAVGCGGGPDERNLSCYFLKPSGVPWSDGIIALEAGSGIGALDMLLHKQPDLFGTKAHEGGNTAAEVYSWIRCFLISHAHLDHTNGLVLAATTIDERQRPVFGTSQCMEDLQLLFNNRIWPKLASPSEESGLPLLLRTLPTDGQYHTVSPHISVLAMPLTHGCTSSTLGASYPSTAFFLRHDRFARELLFLGDVEPDRISSHPQNRAVWRTAAGKVPGVLNALFVECSYPAGRPADRLYGHMSPEHLAEEMRVLAGEVVAFRRGSASQQLSSGMLNDLRGALEGIKLYIIHCKDDAQGAYTEPMPQVIARQVRALVDAQELGLEVIAVEQGMHISI</sequence>
<dbReference type="PANTHER" id="PTHR28283:SF1">
    <property type="entry name" value="3',5'-CYCLIC-NUCLEOTIDE PHOSPHODIESTERASE 1"/>
    <property type="match status" value="1"/>
</dbReference>
<evidence type="ECO:0000313" key="1">
    <source>
        <dbReference type="EMBL" id="KZT03526.1"/>
    </source>
</evidence>
<dbReference type="GeneID" id="63823584"/>
<dbReference type="GO" id="GO:1902660">
    <property type="term" value="P:negative regulation of glucose mediated signaling pathway"/>
    <property type="evidence" value="ECO:0007669"/>
    <property type="project" value="TreeGrafter"/>
</dbReference>
<reference evidence="1 2" key="1">
    <citation type="journal article" date="2016" name="Mol. Biol. Evol.">
        <title>Comparative Genomics of Early-Diverging Mushroom-Forming Fungi Provides Insights into the Origins of Lignocellulose Decay Capabilities.</title>
        <authorList>
            <person name="Nagy L.G."/>
            <person name="Riley R."/>
            <person name="Tritt A."/>
            <person name="Adam C."/>
            <person name="Daum C."/>
            <person name="Floudas D."/>
            <person name="Sun H."/>
            <person name="Yadav J.S."/>
            <person name="Pangilinan J."/>
            <person name="Larsson K.H."/>
            <person name="Matsuura K."/>
            <person name="Barry K."/>
            <person name="Labutti K."/>
            <person name="Kuo R."/>
            <person name="Ohm R.A."/>
            <person name="Bhattacharya S.S."/>
            <person name="Shirouzu T."/>
            <person name="Yoshinaga Y."/>
            <person name="Martin F.M."/>
            <person name="Grigoriev I.V."/>
            <person name="Hibbett D.S."/>
        </authorList>
    </citation>
    <scope>NUCLEOTIDE SEQUENCE [LARGE SCALE GENOMIC DNA]</scope>
    <source>
        <strain evidence="1 2">93-53</strain>
    </source>
</reference>
<dbReference type="Pfam" id="PF02112">
    <property type="entry name" value="PDEase_II"/>
    <property type="match status" value="1"/>
</dbReference>
<dbReference type="AlphaFoldDB" id="A0A165CVT1"/>
<dbReference type="EMBL" id="KV427643">
    <property type="protein sequence ID" value="KZT03526.1"/>
    <property type="molecule type" value="Genomic_DNA"/>
</dbReference>
<dbReference type="InterPro" id="IPR036866">
    <property type="entry name" value="RibonucZ/Hydroxyglut_hydro"/>
</dbReference>
<dbReference type="PRINTS" id="PR00388">
    <property type="entry name" value="PDIESTERASE2"/>
</dbReference>
<organism evidence="1 2">
    <name type="scientific">Laetiporus sulphureus 93-53</name>
    <dbReference type="NCBI Taxonomy" id="1314785"/>
    <lineage>
        <taxon>Eukaryota</taxon>
        <taxon>Fungi</taxon>
        <taxon>Dikarya</taxon>
        <taxon>Basidiomycota</taxon>
        <taxon>Agaricomycotina</taxon>
        <taxon>Agaricomycetes</taxon>
        <taxon>Polyporales</taxon>
        <taxon>Laetiporus</taxon>
    </lineage>
</organism>
<keyword evidence="2" id="KW-1185">Reference proteome</keyword>
<accession>A0A165CVT1</accession>
<dbReference type="PANTHER" id="PTHR28283">
    <property type="entry name" value="3',5'-CYCLIC-NUCLEOTIDE PHOSPHODIESTERASE 1"/>
    <property type="match status" value="1"/>
</dbReference>
<name>A0A165CVT1_9APHY</name>
<dbReference type="InParanoid" id="A0A165CVT1"/>
<protein>
    <recommendedName>
        <fullName evidence="3">Cyclic-AMP phosphodiesterase</fullName>
    </recommendedName>
</protein>
<dbReference type="Gene3D" id="3.60.15.10">
    <property type="entry name" value="Ribonuclease Z/Hydroxyacylglutathione hydrolase-like"/>
    <property type="match status" value="1"/>
</dbReference>
<dbReference type="OrthoDB" id="258495at2759"/>
<proteinExistence type="predicted"/>